<dbReference type="EMBL" id="CP127294">
    <property type="protein sequence ID" value="WIX80273.1"/>
    <property type="molecule type" value="Genomic_DNA"/>
</dbReference>
<dbReference type="InterPro" id="IPR001387">
    <property type="entry name" value="Cro/C1-type_HTH"/>
</dbReference>
<dbReference type="Gene3D" id="1.10.260.40">
    <property type="entry name" value="lambda repressor-like DNA-binding domains"/>
    <property type="match status" value="1"/>
</dbReference>
<dbReference type="InterPro" id="IPR010982">
    <property type="entry name" value="Lambda_DNA-bd_dom_sf"/>
</dbReference>
<dbReference type="GO" id="GO:0003677">
    <property type="term" value="F:DNA binding"/>
    <property type="evidence" value="ECO:0007669"/>
    <property type="project" value="InterPro"/>
</dbReference>
<organism evidence="2 3">
    <name type="scientific">Amycolatopsis carbonis</name>
    <dbReference type="NCBI Taxonomy" id="715471"/>
    <lineage>
        <taxon>Bacteria</taxon>
        <taxon>Bacillati</taxon>
        <taxon>Actinomycetota</taxon>
        <taxon>Actinomycetes</taxon>
        <taxon>Pseudonocardiales</taxon>
        <taxon>Pseudonocardiaceae</taxon>
        <taxon>Amycolatopsis</taxon>
    </lineage>
</organism>
<dbReference type="SMART" id="SM00530">
    <property type="entry name" value="HTH_XRE"/>
    <property type="match status" value="1"/>
</dbReference>
<accession>A0A9Y2MX15</accession>
<protein>
    <submittedName>
        <fullName evidence="2">Helix-turn-helix transcriptional regulator</fullName>
    </submittedName>
</protein>
<reference evidence="2 3" key="1">
    <citation type="submission" date="2023-06" db="EMBL/GenBank/DDBJ databases">
        <authorList>
            <person name="Oyuntsetseg B."/>
            <person name="Kim S.B."/>
        </authorList>
    </citation>
    <scope>NUCLEOTIDE SEQUENCE [LARGE SCALE GENOMIC DNA]</scope>
    <source>
        <strain evidence="2 3">2-15</strain>
    </source>
</reference>
<dbReference type="RefSeq" id="WP_285970907.1">
    <property type="nucleotide sequence ID" value="NZ_CP127294.1"/>
</dbReference>
<dbReference type="CDD" id="cd00093">
    <property type="entry name" value="HTH_XRE"/>
    <property type="match status" value="1"/>
</dbReference>
<keyword evidence="3" id="KW-1185">Reference proteome</keyword>
<sequence>MTKRTSVRQRRVSAELRTLRMAAGMTCKEVSDGLGFSESKISRMETGDRGLYADDVSAILGFLHAPTEKRQELLKLLREGEERNWHEIHGKLPPTWKELIRFEESAAAIKNYEPLVMPGLAQTPEYARALMHGIDNQLTEPEVEKLVAARLNRQVVLSRHDGPAVHLLIEESVLHRTVGDLDVMRAQLQNLQLMMNRSRVTIRVVPSAAGTHPGLEGPLALLEFIDEPSLAYAETHGASNFLEDEEPVARVKRAWKGLIAVALAPQDSARLIARVIGNLNSSGEPEP</sequence>
<evidence type="ECO:0000259" key="1">
    <source>
        <dbReference type="PROSITE" id="PS50943"/>
    </source>
</evidence>
<dbReference type="Proteomes" id="UP001236014">
    <property type="component" value="Chromosome"/>
</dbReference>
<dbReference type="AlphaFoldDB" id="A0A9Y2MX15"/>
<gene>
    <name evidence="2" type="ORF">QRX50_05680</name>
</gene>
<dbReference type="KEGG" id="acab:QRX50_05680"/>
<dbReference type="InterPro" id="IPR043917">
    <property type="entry name" value="DUF5753"/>
</dbReference>
<proteinExistence type="predicted"/>
<name>A0A9Y2MX15_9PSEU</name>
<dbReference type="PROSITE" id="PS50943">
    <property type="entry name" value="HTH_CROC1"/>
    <property type="match status" value="1"/>
</dbReference>
<evidence type="ECO:0000313" key="3">
    <source>
        <dbReference type="Proteomes" id="UP001236014"/>
    </source>
</evidence>
<dbReference type="Pfam" id="PF13560">
    <property type="entry name" value="HTH_31"/>
    <property type="match status" value="1"/>
</dbReference>
<evidence type="ECO:0000313" key="2">
    <source>
        <dbReference type="EMBL" id="WIX80273.1"/>
    </source>
</evidence>
<feature type="domain" description="HTH cro/C1-type" evidence="1">
    <location>
        <begin position="16"/>
        <end position="70"/>
    </location>
</feature>
<dbReference type="Pfam" id="PF19054">
    <property type="entry name" value="DUF5753"/>
    <property type="match status" value="1"/>
</dbReference>
<dbReference type="SUPFAM" id="SSF47413">
    <property type="entry name" value="lambda repressor-like DNA-binding domains"/>
    <property type="match status" value="1"/>
</dbReference>